<evidence type="ECO:0000256" key="1">
    <source>
        <dbReference type="SAM" id="SignalP"/>
    </source>
</evidence>
<keyword evidence="1" id="KW-0732">Signal</keyword>
<protein>
    <submittedName>
        <fullName evidence="3">Uncharacterized protein thdl20.L</fullName>
    </submittedName>
</protein>
<gene>
    <name evidence="3" type="primary">thdl20.L</name>
</gene>
<keyword evidence="2" id="KW-1185">Reference proteome</keyword>
<dbReference type="RefSeq" id="XP_041432131.1">
    <property type="nucleotide sequence ID" value="XM_041576197.1"/>
</dbReference>
<proteinExistence type="predicted"/>
<name>A0A8J1LSU4_XENLA</name>
<dbReference type="Proteomes" id="UP000186698">
    <property type="component" value="Chromosome 9_10L"/>
</dbReference>
<dbReference type="CTD" id="378560"/>
<dbReference type="KEGG" id="xla:378560"/>
<feature type="signal peptide" evidence="1">
    <location>
        <begin position="1"/>
        <end position="26"/>
    </location>
</feature>
<feature type="chain" id="PRO_5035185182" evidence="1">
    <location>
        <begin position="27"/>
        <end position="5117"/>
    </location>
</feature>
<dbReference type="OrthoDB" id="9006771at2759"/>
<evidence type="ECO:0000313" key="2">
    <source>
        <dbReference type="Proteomes" id="UP000186698"/>
    </source>
</evidence>
<accession>A0A8J1LSU4</accession>
<dbReference type="GeneID" id="378560"/>
<organism evidence="2 3">
    <name type="scientific">Xenopus laevis</name>
    <name type="common">African clawed frog</name>
    <dbReference type="NCBI Taxonomy" id="8355"/>
    <lineage>
        <taxon>Eukaryota</taxon>
        <taxon>Metazoa</taxon>
        <taxon>Chordata</taxon>
        <taxon>Craniata</taxon>
        <taxon>Vertebrata</taxon>
        <taxon>Euteleostomi</taxon>
        <taxon>Amphibia</taxon>
        <taxon>Batrachia</taxon>
        <taxon>Anura</taxon>
        <taxon>Pipoidea</taxon>
        <taxon>Pipidae</taxon>
        <taxon>Xenopodinae</taxon>
        <taxon>Xenopus</taxon>
        <taxon>Xenopus</taxon>
    </lineage>
</organism>
<sequence length="5117" mass="577210">MMKKREVLPILFALTGLLLSYQYAEAQEVTFSFESKSTQVQTAIFDHVFQTSSELVMMDNQEPCVSYAVSPDQYCSGVPGIQDLDPILEGGLTDENACENTLRQYACASVGKASNSTVFSIIKCYITNSDAFVSQQSFSLFISKLSLETLTDVLYQIEAQIPASSITPTVKLYLLNAVWEKIRHDPDCACSVFPGSWFQRLSPFLSAIHSDILNCMISIPLTCDGFQTVVDSLHLAYPTLSNTTRETVGHWISQFLRRYTCPKPSVTEWINSYYRSFKNNVNYADYIIAWPNIDVTSALDELTDFQVAQYCLETNLFSSPDKSATMLNFLQKKDIFYLVTFLDTISQLSVSTSLDNDLLFSLLRITLITLESPEAQLCKPSLKEIFQVKLKFLLAAINETVLNLFPTNIDCSSYQDVSQGLDNAYSSYSDDVKYAVFRFKLNYITKEANSAGSGCTYGLTSATWLTYNFGSFSSYLPFSEMIKLNPSFNGFEAADSLTINQTLDLLIYSNILTQEAPEQYAFRISALITTWRTKGYDYILQFLTEFSRTLQQYNILVIRNADVRCLLLDGFWPILSTKFPQFSFGDWETWFSINLPVFLPCIKQSQLSLLTIGLVKDCSSFQIIITGFNAAYSYMSPNTRQEVALWIGTFLSTTKCDSKDWLVVNWQQFRAETNLSVILQLNPDFKPLDVLTELTASQVSEVVIYEESVRTDVHVMESVFDVLVDVPAQEVVTNLGSFWDTFNTIAETSPKFTVTEEVEYTMLNRTTLELVNYYPTFTEEDYKVWFVERLDFVLPTINKPILEKIPVTINCASYETLVHAFDINFPKTANDNRKDIYNFISNFNEHGADCETTLTSKVWIQKTLASFSTLATYEEIISYKTDFNPYEPGVINILTTDQIGDMIVNSNTLQSTDNSVLLFDYLKTRTVAEVDACMTSFTETATQKKINIENVEVGNYILLNYLQIVTSQMETYTSVQFVEMFEKRIYFFIQFFSEQTLNLIPIQDCDTLISIVAIFDRVYDVMSPDTRTSIVNWIVSNLKSTALQGCYRSDQPQAEWVDVTWKRFFSVVQLKEVLDVNPSFDTIASISVTTIPQKVDYIMTSDALVNVTTMRIVLESLKGSYVPLNSIFEFLYYFNIAFEKLTIQTISSDVRQEVMVFLFKNMVFNFKFITEEQMGNFSTSFQYFLPGITTEVLDQIPLDVSCGYFSYLFSAFNGVYKLLANDLRAQVFNKIVAYLDNKSSLASTSGSACSSLYTDSKTYMSNIFFSFSHYATISELDKYYINFNAYDVLDMFSGMQLGNLLMNSTAIRNQMEAVPILVELEKRNSYEEVSAFMEECNRVAQERNIVVLPDANIQYLIYKTVWKVASVNIETSADYTAWFGSKLDLLLPSISVQEINILPLDIDCNSQAAMVEGFGSAFDRLSEDQRVAIHARIKSYLSDVKASSASTCYSEESSNMWIENNYGQFKVYATLQEFKDLNTNFSTEAALSACTGTQIADFIATSGGLRDEKTVVTVLENLDTTEEFRTFYTEINTLAPNDLRNSPQIEMIVQDTFQTISVDFKSFTVEQWTQWFQVILVNVLFAVNETEISYIPYPLPCNAFQEIVQGFNSAAEYMTEETKQMLYETLIKRQFKATNAVSGVVCGENIKRSQEWLDINFGGFAAFADFSDILKWNTKFAATEVITTLSVTQLAEVALQNGNINNEEFACQIVGRLQAGQINDVYSFLDQFYIFFQQLNIVQIPNADVQWKFLSGSIDIIKNELATYSTSQWDLLFSSRLKPFLSSMNADLLSTLLSSANCDSYSIIVKYLNGIYDVLTPTIRRSLYNTLYAFLNGRFTSTGNACMINGETNKDWISNSFGRFSVYAPYNDLVKIQNDFNGMDLLSDLSSDQLAGLLLSGSVLSSDSNINSIALVLQGMSFSQLDTFLSSLQSIAATNNIVSIPNGKSVLLDAVYGTIAKQFSIFTNEQYKDYFGSKLGLLIGGITASQINLIPNSINCQTLQNIITDLNNHRNELSPAAKEAIYQKIKSILLAHQQSNGSPCNGGAGGSAGWLQSNFASFSTYASYNDIVTLKPDFIFTDAIPLLTANQLGWYTIKGDAIRDSDKIAKIMDGINGQNLGAFLDALNMAAKQNNLSQLPSSEVRKFLAGEIFCQLGPLFSKFTLDDYSIWFTDRLAFFIGSLDAKTLGSIPTDISCDKLALLVEVFTNTSYIQNYEAIYKFLISVLQQQKQISGVACTSRDLSSRDWLLKYFGKFTKEVQWDQLVVVSPTFDVVSSLTLLSGSEVGKAIASTSIINSVAAINTIYNNIGSDIAFLDNMTESIACFVLKQTNSLSNNVRDAILMRTLEALFSAPDTLSVSDAQRWMKQIGFLLPGINGTMVEMVSLDINCEVYQTFIAALDNIYTILTQQRRTEVYHFIKRYLQNKFTESDAPCSSGLQDQYKWLLSNMGRFCEQSTYNDTLLYYPNLDEFRVLDLMSPSQLAGLTVRSALNDTLRSTQILALVRRAEYRKIVEYITQFNVAVNEANIGILPNDKIQDAMLSLFLDRLNPYFQHFPPELWGEWFEDYLQFLLPHINAAQISWLETNISCDSYQSVLRGFNKIYENLPYSTKHSLYNLYIKSFLNNKAITGGESCNFTSFMQWVNENLGNFTYLATFHDLLLFHSNFSKVKYSGALTAEELADLTVISDSLCSDIMTSIVFQKVSSLESYEEIMKYLERLKDNMGQVTDLTSNISQCVEQKLLNQLSVQTQQDVLSSILSAQHENMVGPNITNWLQVFTVLLEEFSSAINESHISALPINISCDGFHEIIKLLNNVLTRMSKMEVDSAFIYCKSYLLQQRSLTGSACASDTISSAEWITLNFRGFYTRAAISDLLDLYPDLDIAVLFGMLTSNEIAEILVKEDVLANYMLLTRVLNLIGIKNISEYVTAFTLKAKEVGLPTSQLKMIKETLLSTVLTKLSSNFSTYETQDWEMLFQKDLVDVLAEFNRTLLELLPLTMSCSSYQEIIQGFSTGYPSMTTRTKEDIYNHFIKRYMVYNSLSGGAVCDTANFGSWVTFNLGNFIQQSSAQDLLLFNPNFTKAENPHGIPPTELADMTFIFDVLQDSNLSANIFNQIEGFENSKMLLEYLTRIQSLTCQSPFSPNMSSCDQPLGQLSISTQTTLLTTIITALSMERSLTNMSTWLQAFSIIIQNFYSALNETHLSHLPLNISCEDYRAIIKILSGIYSKLHEAEKGTIFTYCKSYLSHQQRNTGSACATDMNNTNEWIAENIGPFSASATVTELLELYPNLEIEALVNHLTPNDVAVLLTKADVITNNSLLWEILRFIQPTDISEYVISITTAAEKVNLSNSQLSSVKATLLESILLRLNSTFSIYKDEDWKILFQRDLILLLPTFNPTLLGLLPMNISCYSYQEIIRGFSMAYESLSAETREDIYTVYCKEYLQEQAQSAVTTCDNNANIMWIEENLGKFILQSSFDDLIQFNKNFRKVESPDSLMAAELADFTFLANTLKSTAATAALVDQTKAFDNCGELVEYLLRMQSMNCPNTNKRNSSCDGQQVISQLNIMTEQEIFSNIFALLNKLWNCQNTSTWLQIFNLLLNSFSVTPNTLELSQLPSNISCEHFQAIIKDLNDIYHKFTTEETELVYTYCNSYLTQQEKFTGSACVAPFSSSEDWIQNNFGLFYIRGNLFELTELYPNIDIALVLGILKPSDAPLLFSNAEVLLNSNLFKIAANFVEKEDIPEYMNIITETAKKAHMSDFELEIVKKILLDAVFVKISSNFSSYNTNDWTVLFQSYLLPLLPTFTQDLLLELPINLTCLSYQEIVKVFSMSYSSLPAQTKEYFYNYIKRYLSQRVYSEAPVCGTEDLRSWVIFNIGNFVPQSTTEDLISFNKNFTKMENISGLTATELADLTVVVDALQNSTLSAILLSRVTEFHDYEYLLEYLMRIQMSVCKTTDSSSNETCDQLQPMTQLSVHFQKDILTNIFTVLSQQWSFLNMPKWLKVFDILVKDFLVALNESHLSQLPLSISCGEYQAIIKILSEAFSKLNDLETRTVFTYCQTYLSQQQENTGSACVADITDTQEWININMGPFSKSATISELLLLYPHLDIGGLLNALTPNDILVLLTKPDVISNTTLLAEVLSLLHPWNILEYVMNITTETSKLNLTYVQKNNVKTTLLEACLNKLQSNFSVYKDENWRLLFQTDFVLLLPDFNHDLLLLLPLNISCSSYQEIVKAFSNVYTSLLEETKNDFYKDFIKPYMVQQSSLTGVACDTLDFKSWVNMNIGNFIQQSPSEDIVMFNKNLTKVENPAELTVTELATFTFTVDSLNNQTLATILLSRIKEFKSYGEILGYLTTIQNSICQSNDPASTMSSCSQPLSQLSIHTQQEILTNCFIVLNEEWISTNMTMWLQIFDILVEVFLPAFDETTLSQLPLDISCGEYQAIIKTLSDVHSQISEGLTKSVNSYSISYLTTQQKSTGSACLSGIKDSTEWISKNFGAFSSSANVSDFRALYPGFDAGILPVVLTPNNMAELLIKADVLSNETLMISILSRIDTENVTDYVTSISTAAQKENVSDLQLAMVKQTLLAVVLDKISSKFSSYETQDWKILLQDDLNLLLPSFNKTLLLLLPTNLSCSSYQEIVKAFSNVYTSLLEETKNDFYKDFIKPYMVQQSSLTGVACDTLDFKSWVNMNIGNFIQQSPSEDIVMFNKNLTKVENPAELTVTELATFTFTVDSLNNQTLATILLSRIKEFKSYGEILGYLTTIQNSVCQSNDPASTMSSCSQPLSQLSIHTQQEILTNCFIVLNEEWISTNMTMWLQIFDILVEVFLPAFDETTLSKLPLDISCGEYQAIIKTLSDIHSQISEGLTKSVNSYCISYLTAQQKSTGSACLSGIKDSTEWISKNFGAFSSSANVSDFKALYPGFDAGILPVVLTPNNMAELLIKADVLSNETLMISILSHIDTENVTDYVTSISTAAQKENVSDLQLAMVKQTLLAVVLDKISSKFSSYETQDWKMLLQDDLNLLLPSFNKTLLLLLPTNLSCSSYQEIVKAFSKVYTSLLEENKNDFYKDFIKPYMVQQSSLTGVACDTVDFKSWVNMNIGNFIQQSPSEDIVMFNKNLTKVGTC</sequence>
<reference evidence="3" key="1">
    <citation type="submission" date="2025-08" db="UniProtKB">
        <authorList>
            <consortium name="RefSeq"/>
        </authorList>
    </citation>
    <scope>IDENTIFICATION</scope>
    <source>
        <strain evidence="3">J_2021</strain>
        <tissue evidence="3">Erythrocytes</tissue>
    </source>
</reference>
<evidence type="ECO:0000313" key="3">
    <source>
        <dbReference type="RefSeq" id="XP_041432131.1"/>
    </source>
</evidence>